<dbReference type="AlphaFoldDB" id="A0A3S5BJK2"/>
<dbReference type="EMBL" id="CAAALY010081655">
    <property type="protein sequence ID" value="VEL26635.1"/>
    <property type="molecule type" value="Genomic_DNA"/>
</dbReference>
<proteinExistence type="predicted"/>
<sequence>MTSPVSPFQTGNQHAQSMPPSGQPLPNESVPPDSAGLATSSAGVTLSTPQPGQSTAGVPTQMPPPPPPMQHQMPQHHSGMYYAGRLYEAGINPPL</sequence>
<name>A0A3S5BJK2_9PLAT</name>
<dbReference type="Proteomes" id="UP000784294">
    <property type="component" value="Unassembled WGS sequence"/>
</dbReference>
<evidence type="ECO:0000313" key="3">
    <source>
        <dbReference type="Proteomes" id="UP000784294"/>
    </source>
</evidence>
<evidence type="ECO:0000256" key="1">
    <source>
        <dbReference type="SAM" id="MobiDB-lite"/>
    </source>
</evidence>
<gene>
    <name evidence="2" type="ORF">PXEA_LOCUS20075</name>
</gene>
<evidence type="ECO:0000313" key="2">
    <source>
        <dbReference type="EMBL" id="VEL26635.1"/>
    </source>
</evidence>
<organism evidence="2 3">
    <name type="scientific">Protopolystoma xenopodis</name>
    <dbReference type="NCBI Taxonomy" id="117903"/>
    <lineage>
        <taxon>Eukaryota</taxon>
        <taxon>Metazoa</taxon>
        <taxon>Spiralia</taxon>
        <taxon>Lophotrochozoa</taxon>
        <taxon>Platyhelminthes</taxon>
        <taxon>Monogenea</taxon>
        <taxon>Polyopisthocotylea</taxon>
        <taxon>Polystomatidea</taxon>
        <taxon>Polystomatidae</taxon>
        <taxon>Protopolystoma</taxon>
    </lineage>
</organism>
<feature type="compositionally biased region" description="Polar residues" evidence="1">
    <location>
        <begin position="1"/>
        <end position="26"/>
    </location>
</feature>
<accession>A0A3S5BJK2</accession>
<feature type="compositionally biased region" description="Polar residues" evidence="1">
    <location>
        <begin position="37"/>
        <end position="58"/>
    </location>
</feature>
<protein>
    <submittedName>
        <fullName evidence="2">Uncharacterized protein</fullName>
    </submittedName>
</protein>
<comment type="caution">
    <text evidence="2">The sequence shown here is derived from an EMBL/GenBank/DDBJ whole genome shotgun (WGS) entry which is preliminary data.</text>
</comment>
<keyword evidence="3" id="KW-1185">Reference proteome</keyword>
<feature type="region of interest" description="Disordered" evidence="1">
    <location>
        <begin position="1"/>
        <end position="81"/>
    </location>
</feature>
<reference evidence="2" key="1">
    <citation type="submission" date="2018-11" db="EMBL/GenBank/DDBJ databases">
        <authorList>
            <consortium name="Pathogen Informatics"/>
        </authorList>
    </citation>
    <scope>NUCLEOTIDE SEQUENCE</scope>
</reference>